<dbReference type="Gene3D" id="2.130.10.130">
    <property type="entry name" value="Integrin alpha, N-terminal"/>
    <property type="match status" value="1"/>
</dbReference>
<gene>
    <name evidence="1" type="ORF">AWJ14_02425</name>
</gene>
<dbReference type="AlphaFoldDB" id="A0A1C1YVX4"/>
<protein>
    <submittedName>
        <fullName evidence="1">Uncharacterized protein</fullName>
    </submittedName>
</protein>
<evidence type="ECO:0000313" key="1">
    <source>
        <dbReference type="EMBL" id="OCW57684.1"/>
    </source>
</evidence>
<comment type="caution">
    <text evidence="1">The sequence shown here is derived from an EMBL/GenBank/DDBJ whole genome shotgun (WGS) entry which is preliminary data.</text>
</comment>
<accession>A0A1C1YVX4</accession>
<dbReference type="EMBL" id="LQZT01000012">
    <property type="protein sequence ID" value="OCW57684.1"/>
    <property type="molecule type" value="Genomic_DNA"/>
</dbReference>
<dbReference type="SUPFAM" id="SSF69318">
    <property type="entry name" value="Integrin alpha N-terminal domain"/>
    <property type="match status" value="1"/>
</dbReference>
<proteinExistence type="predicted"/>
<evidence type="ECO:0000313" key="2">
    <source>
        <dbReference type="Proteomes" id="UP000094795"/>
    </source>
</evidence>
<reference evidence="1 2" key="1">
    <citation type="submission" date="2015-12" db="EMBL/GenBank/DDBJ databases">
        <authorList>
            <person name="Shamseldin A."/>
            <person name="Moawad H."/>
            <person name="Abd El-Rahim W.M."/>
            <person name="Sadowsky M.J."/>
        </authorList>
    </citation>
    <scope>NUCLEOTIDE SEQUENCE [LARGE SCALE GENOMIC DNA]</scope>
    <source>
        <strain evidence="1 2">JC234</strain>
    </source>
</reference>
<organism evidence="1 2">
    <name type="scientific">Hoeflea olei</name>
    <dbReference type="NCBI Taxonomy" id="1480615"/>
    <lineage>
        <taxon>Bacteria</taxon>
        <taxon>Pseudomonadati</taxon>
        <taxon>Pseudomonadota</taxon>
        <taxon>Alphaproteobacteria</taxon>
        <taxon>Hyphomicrobiales</taxon>
        <taxon>Rhizobiaceae</taxon>
        <taxon>Hoeflea</taxon>
    </lineage>
</organism>
<dbReference type="STRING" id="1480615.AWJ14_02425"/>
<sequence>MCFCVAAIGLASATTGPWYKTFFGHYAATLRYIQYGQATPGINDIYAGQIGGFIKTEDVRLATLAPAEETRGAYGLEWTFFGARFLPLPSGGQPSFYAMTYMGSNAAFHGAGYDALISPADIAGAIGTSPQTVTELATLSAHVAAFGYEDFNRSGHHAPLSWNSKDIDADGMGDFTLGGLIYLSTTGFTTPLAVRGRAAEHVFIDTEEGVRIVRLLAGRLSVAGYDPAKGLRDLATPIEIHDVAVNAGHALTSAPARNGDLILVRRACGLQIYRYGAGVVAPGPCITGLTGSWAMPGAAGDFDGDGEPDFWISQTDQGNRSAPSTGHVRLISGRSLAAATGEVPIDSLTIAKMRGSAAYSNYDGICTTLSPVAGDFDNDGKPDLTCSGHRHMNEAGAMYLLRGADISQGMDITIEDSRVIKVAGPMMSQLAPPFHHWDATDFDGDGYDDIAVSADNDVYAGINAGAVYLLSGKAIAESQPAASSSR</sequence>
<dbReference type="InterPro" id="IPR028994">
    <property type="entry name" value="Integrin_alpha_N"/>
</dbReference>
<dbReference type="Proteomes" id="UP000094795">
    <property type="component" value="Unassembled WGS sequence"/>
</dbReference>
<keyword evidence="2" id="KW-1185">Reference proteome</keyword>
<name>A0A1C1YVX4_9HYPH</name>